<dbReference type="Gene3D" id="3.40.50.12780">
    <property type="entry name" value="N-terminal domain of ligase-like"/>
    <property type="match status" value="1"/>
</dbReference>
<dbReference type="EMBL" id="JAGPNK010000001">
    <property type="protein sequence ID" value="KAH7329516.1"/>
    <property type="molecule type" value="Genomic_DNA"/>
</dbReference>
<keyword evidence="5" id="KW-1185">Reference proteome</keyword>
<organism evidence="4 5">
    <name type="scientific">Stachybotrys elegans</name>
    <dbReference type="NCBI Taxonomy" id="80388"/>
    <lineage>
        <taxon>Eukaryota</taxon>
        <taxon>Fungi</taxon>
        <taxon>Dikarya</taxon>
        <taxon>Ascomycota</taxon>
        <taxon>Pezizomycotina</taxon>
        <taxon>Sordariomycetes</taxon>
        <taxon>Hypocreomycetidae</taxon>
        <taxon>Hypocreales</taxon>
        <taxon>Stachybotryaceae</taxon>
        <taxon>Stachybotrys</taxon>
    </lineage>
</organism>
<dbReference type="Pfam" id="PF13193">
    <property type="entry name" value="AMP-binding_C"/>
    <property type="match status" value="1"/>
</dbReference>
<dbReference type="PANTHER" id="PTHR24096:SF295">
    <property type="entry name" value="ACETYL-COA SYNTHETASE-LIKE PROTEIN"/>
    <property type="match status" value="1"/>
</dbReference>
<evidence type="ECO:0000259" key="3">
    <source>
        <dbReference type="Pfam" id="PF13193"/>
    </source>
</evidence>
<reference evidence="4" key="1">
    <citation type="journal article" date="2021" name="Nat. Commun.">
        <title>Genetic determinants of endophytism in the Arabidopsis root mycobiome.</title>
        <authorList>
            <person name="Mesny F."/>
            <person name="Miyauchi S."/>
            <person name="Thiergart T."/>
            <person name="Pickel B."/>
            <person name="Atanasova L."/>
            <person name="Karlsson M."/>
            <person name="Huettel B."/>
            <person name="Barry K.W."/>
            <person name="Haridas S."/>
            <person name="Chen C."/>
            <person name="Bauer D."/>
            <person name="Andreopoulos W."/>
            <person name="Pangilinan J."/>
            <person name="LaButti K."/>
            <person name="Riley R."/>
            <person name="Lipzen A."/>
            <person name="Clum A."/>
            <person name="Drula E."/>
            <person name="Henrissat B."/>
            <person name="Kohler A."/>
            <person name="Grigoriev I.V."/>
            <person name="Martin F.M."/>
            <person name="Hacquard S."/>
        </authorList>
    </citation>
    <scope>NUCLEOTIDE SEQUENCE</scope>
    <source>
        <strain evidence="4">MPI-CAGE-CH-0235</strain>
    </source>
</reference>
<comment type="caution">
    <text evidence="4">The sequence shown here is derived from an EMBL/GenBank/DDBJ whole genome shotgun (WGS) entry which is preliminary data.</text>
</comment>
<keyword evidence="1" id="KW-1133">Transmembrane helix</keyword>
<sequence>MAADKKMARVGAPQAFASTNTFDWLFSNPLASPTEYPLESQRVPAVPDSRPIFVDNPSDRTLTYGRLRQDALALGAGLQALGLNPDNLITLPPTPTCSRPEIAPVVVIQLPNTLQFATVVLGTLAAGCTASLVSPALTAGEIAWVLQNSRPSVIIAAKSCMPAMQEAIKAQADQAFFAKVPVFSVDVAGDAYPQTSAAPPSDWKQLLVSRGNTLRKPIVADPALRAAVILWSSGTSGKSKGVLLSHHALNFSVASLWHDADFYQGQQQRFLGYVPFYHVFGLVNTFLLAVCAGATVYTMTAFKLDAMLASIPKRKITYLHMAPPIAVMLAKSPLVEPYEHRDAQGRNAFSTIAAAVTGGAPLGWEVIEKVYDRLGFRIRMGYGLTETCSTSMQRGLTAEEMRAQRGDTGHPHWGVEIMIAADASSASESTRAAAEGAEGEILIRSPCLMMGYLPTGGLAETSKPDMSVSLEALTPDGWFRTGDVGMIDKAGGLHITDRLKELIKVRGFQVAPAELEAILCASEDVADAGVIGIHDKDDQTELPRAFVVPAGKADGPEKLKELAHKLRVLVETHTARYKWLKGGIVFVDQIPKSPSGKILRRVLRDGVVKGVEVSVYEPQRRPSKL</sequence>
<protein>
    <recommendedName>
        <fullName evidence="6">AMP-dependent synthetase/ligase domain-containing protein</fullName>
    </recommendedName>
</protein>
<name>A0A8K0T573_9HYPO</name>
<keyword evidence="1" id="KW-0472">Membrane</keyword>
<dbReference type="AlphaFoldDB" id="A0A8K0T573"/>
<feature type="domain" description="AMP-dependent synthetase/ligase" evidence="2">
    <location>
        <begin position="105"/>
        <end position="453"/>
    </location>
</feature>
<dbReference type="GO" id="GO:0019748">
    <property type="term" value="P:secondary metabolic process"/>
    <property type="evidence" value="ECO:0007669"/>
    <property type="project" value="TreeGrafter"/>
</dbReference>
<dbReference type="SUPFAM" id="SSF56801">
    <property type="entry name" value="Acetyl-CoA synthetase-like"/>
    <property type="match status" value="1"/>
</dbReference>
<dbReference type="Pfam" id="PF00501">
    <property type="entry name" value="AMP-binding"/>
    <property type="match status" value="1"/>
</dbReference>
<dbReference type="PANTHER" id="PTHR24096">
    <property type="entry name" value="LONG-CHAIN-FATTY-ACID--COA LIGASE"/>
    <property type="match status" value="1"/>
</dbReference>
<dbReference type="Gene3D" id="3.30.300.30">
    <property type="match status" value="1"/>
</dbReference>
<dbReference type="Proteomes" id="UP000813444">
    <property type="component" value="Unassembled WGS sequence"/>
</dbReference>
<dbReference type="OrthoDB" id="6509636at2759"/>
<feature type="domain" description="AMP-binding enzyme C-terminal" evidence="3">
    <location>
        <begin position="514"/>
        <end position="597"/>
    </location>
</feature>
<dbReference type="InterPro" id="IPR025110">
    <property type="entry name" value="AMP-bd_C"/>
</dbReference>
<dbReference type="InterPro" id="IPR020845">
    <property type="entry name" value="AMP-binding_CS"/>
</dbReference>
<evidence type="ECO:0008006" key="6">
    <source>
        <dbReference type="Google" id="ProtNLM"/>
    </source>
</evidence>
<accession>A0A8K0T573</accession>
<evidence type="ECO:0000313" key="5">
    <source>
        <dbReference type="Proteomes" id="UP000813444"/>
    </source>
</evidence>
<evidence type="ECO:0000259" key="2">
    <source>
        <dbReference type="Pfam" id="PF00501"/>
    </source>
</evidence>
<evidence type="ECO:0000313" key="4">
    <source>
        <dbReference type="EMBL" id="KAH7329516.1"/>
    </source>
</evidence>
<evidence type="ECO:0000256" key="1">
    <source>
        <dbReference type="SAM" id="Phobius"/>
    </source>
</evidence>
<feature type="transmembrane region" description="Helical" evidence="1">
    <location>
        <begin position="276"/>
        <end position="297"/>
    </location>
</feature>
<dbReference type="PROSITE" id="PS00455">
    <property type="entry name" value="AMP_BINDING"/>
    <property type="match status" value="1"/>
</dbReference>
<keyword evidence="1" id="KW-0812">Transmembrane</keyword>
<dbReference type="InterPro" id="IPR000873">
    <property type="entry name" value="AMP-dep_synth/lig_dom"/>
</dbReference>
<dbReference type="InterPro" id="IPR045851">
    <property type="entry name" value="AMP-bd_C_sf"/>
</dbReference>
<dbReference type="InterPro" id="IPR042099">
    <property type="entry name" value="ANL_N_sf"/>
</dbReference>
<dbReference type="GO" id="GO:0016405">
    <property type="term" value="F:CoA-ligase activity"/>
    <property type="evidence" value="ECO:0007669"/>
    <property type="project" value="TreeGrafter"/>
</dbReference>
<gene>
    <name evidence="4" type="ORF">B0I35DRAFT_46595</name>
</gene>
<proteinExistence type="predicted"/>